<protein>
    <submittedName>
        <fullName evidence="1">Uncharacterized protein</fullName>
    </submittedName>
</protein>
<name>A0A4S2H4Q1_9PROT</name>
<reference evidence="1 2" key="1">
    <citation type="journal article" date="2017" name="Int. J. Syst. Evol. Microbiol.">
        <title>Marinicauda algicola sp. nov., isolated from a marine red alga Rhodosorus marinus.</title>
        <authorList>
            <person name="Jeong S.E."/>
            <person name="Jeon S.H."/>
            <person name="Chun B.H."/>
            <person name="Kim D.W."/>
            <person name="Jeon C.O."/>
        </authorList>
    </citation>
    <scope>NUCLEOTIDE SEQUENCE [LARGE SCALE GENOMIC DNA]</scope>
    <source>
        <strain evidence="1 2">JCM 31718</strain>
    </source>
</reference>
<proteinExistence type="predicted"/>
<accession>A0A4S2H4Q1</accession>
<organism evidence="1 2">
    <name type="scientific">Marinicauda algicola</name>
    <dbReference type="NCBI Taxonomy" id="2029849"/>
    <lineage>
        <taxon>Bacteria</taxon>
        <taxon>Pseudomonadati</taxon>
        <taxon>Pseudomonadota</taxon>
        <taxon>Alphaproteobacteria</taxon>
        <taxon>Maricaulales</taxon>
        <taxon>Maricaulaceae</taxon>
        <taxon>Marinicauda</taxon>
    </lineage>
</organism>
<dbReference type="Proteomes" id="UP000308054">
    <property type="component" value="Unassembled WGS sequence"/>
</dbReference>
<gene>
    <name evidence="1" type="ORF">E5163_05900</name>
</gene>
<dbReference type="EMBL" id="SRXW01000001">
    <property type="protein sequence ID" value="TGY90645.1"/>
    <property type="molecule type" value="Genomic_DNA"/>
</dbReference>
<dbReference type="OrthoDB" id="8477235at2"/>
<keyword evidence="2" id="KW-1185">Reference proteome</keyword>
<comment type="caution">
    <text evidence="1">The sequence shown here is derived from an EMBL/GenBank/DDBJ whole genome shotgun (WGS) entry which is preliminary data.</text>
</comment>
<sequence length="432" mass="44518">MPSPNLAVTHVAAAQNQKEVTINDAVDALDNAMNRALSLAMADANVTLTSAQANRNGMIVLTGTLTAARVLTLPANHRRLAIRNATSGGQEVRAKYAGSGAEVIIVPGATVLVQGNGSDLFGVGGGAGTLNDLTDVSAGGAVASDVLQFDGAVWSAGGVGIFQRALLPFRGALVQRSTDIATVSPPILIPWQASVYDSEGFWAGGTPERLTIPAGSGITKVRLLGSIAMKASATTGGVYLTFDKNGAGEPIGAAPYTVRQGSSGYTNNDFSTFSAVLPVVEGDYFQLRVNFTNNNWNSILAGARTWFAIEVVETQDAADPPADLTGFKMGQPSADEILMRVPIARRTRMKVDLAGSQGVAGAAATAQTDFDIRRNGTSFATMRFAAAGTVADFIAATETVLEPGDVLSVVAPAAPDTTLADIGFTLAGMLVV</sequence>
<evidence type="ECO:0000313" key="2">
    <source>
        <dbReference type="Proteomes" id="UP000308054"/>
    </source>
</evidence>
<dbReference type="RefSeq" id="WP_135995143.1">
    <property type="nucleotide sequence ID" value="NZ_CP071057.1"/>
</dbReference>
<dbReference type="AlphaFoldDB" id="A0A4S2H4Q1"/>
<evidence type="ECO:0000313" key="1">
    <source>
        <dbReference type="EMBL" id="TGY90645.1"/>
    </source>
</evidence>